<keyword evidence="2" id="KW-1185">Reference proteome</keyword>
<name>A0A1H2JXA1_9BACT</name>
<accession>A0A1H2JXA1</accession>
<dbReference type="AlphaFoldDB" id="A0A1H2JXA1"/>
<organism evidence="1 2">
    <name type="scientific">Desulfobacula phenolica</name>
    <dbReference type="NCBI Taxonomy" id="90732"/>
    <lineage>
        <taxon>Bacteria</taxon>
        <taxon>Pseudomonadati</taxon>
        <taxon>Thermodesulfobacteriota</taxon>
        <taxon>Desulfobacteria</taxon>
        <taxon>Desulfobacterales</taxon>
        <taxon>Desulfobacteraceae</taxon>
        <taxon>Desulfobacula</taxon>
    </lineage>
</organism>
<dbReference type="Proteomes" id="UP000199608">
    <property type="component" value="Unassembled WGS sequence"/>
</dbReference>
<proteinExistence type="predicted"/>
<evidence type="ECO:0000313" key="2">
    <source>
        <dbReference type="Proteomes" id="UP000199608"/>
    </source>
</evidence>
<sequence>MNDTADLLATFVIKKSPAVKQAFFDDCIFIFLFVSNVSI</sequence>
<protein>
    <submittedName>
        <fullName evidence="1">Uncharacterized protein</fullName>
    </submittedName>
</protein>
<gene>
    <name evidence="1" type="ORF">SAMN04487931_11715</name>
</gene>
<reference evidence="2" key="1">
    <citation type="submission" date="2016-10" db="EMBL/GenBank/DDBJ databases">
        <authorList>
            <person name="Varghese N."/>
            <person name="Submissions S."/>
        </authorList>
    </citation>
    <scope>NUCLEOTIDE SEQUENCE [LARGE SCALE GENOMIC DNA]</scope>
    <source>
        <strain evidence="2">DSM 3384</strain>
    </source>
</reference>
<evidence type="ECO:0000313" key="1">
    <source>
        <dbReference type="EMBL" id="SDU61094.1"/>
    </source>
</evidence>
<dbReference type="EMBL" id="FNLL01000017">
    <property type="protein sequence ID" value="SDU61094.1"/>
    <property type="molecule type" value="Genomic_DNA"/>
</dbReference>